<gene>
    <name evidence="1" type="ORF">WG78_17225</name>
</gene>
<comment type="caution">
    <text evidence="1">The sequence shown here is derived from an EMBL/GenBank/DDBJ whole genome shotgun (WGS) entry which is preliminary data.</text>
</comment>
<sequence length="78" mass="8744">MPWLSMLMPDVLTSIDPLPRVTLLLEPRSKMTALPEPDVEIVPELLIWLPLTTETALRLVELMLPVALLVSCVMPALR</sequence>
<protein>
    <submittedName>
        <fullName evidence="1">Uncharacterized protein</fullName>
    </submittedName>
</protein>
<evidence type="ECO:0000313" key="2">
    <source>
        <dbReference type="Proteomes" id="UP000037939"/>
    </source>
</evidence>
<dbReference type="Proteomes" id="UP000037939">
    <property type="component" value="Unassembled WGS sequence"/>
</dbReference>
<organism evidence="1 2">
    <name type="scientific">Amantichitinum ursilacus</name>
    <dbReference type="NCBI Taxonomy" id="857265"/>
    <lineage>
        <taxon>Bacteria</taxon>
        <taxon>Pseudomonadati</taxon>
        <taxon>Pseudomonadota</taxon>
        <taxon>Betaproteobacteria</taxon>
        <taxon>Neisseriales</taxon>
        <taxon>Chitinibacteraceae</taxon>
        <taxon>Amantichitinum</taxon>
    </lineage>
</organism>
<dbReference type="EMBL" id="LAQT01000028">
    <property type="protein sequence ID" value="KPC50568.1"/>
    <property type="molecule type" value="Genomic_DNA"/>
</dbReference>
<evidence type="ECO:0000313" key="1">
    <source>
        <dbReference type="EMBL" id="KPC50568.1"/>
    </source>
</evidence>
<keyword evidence="2" id="KW-1185">Reference proteome</keyword>
<reference evidence="1 2" key="1">
    <citation type="submission" date="2015-07" db="EMBL/GenBank/DDBJ databases">
        <title>Draft genome sequence of the Amantichitinum ursilacus IGB-41, a new chitin-degrading bacterium.</title>
        <authorList>
            <person name="Kirstahler P."/>
            <person name="Guenther M."/>
            <person name="Grumaz C."/>
            <person name="Rupp S."/>
            <person name="Zibek S."/>
            <person name="Sohn K."/>
        </authorList>
    </citation>
    <scope>NUCLEOTIDE SEQUENCE [LARGE SCALE GENOMIC DNA]</scope>
    <source>
        <strain evidence="1 2">IGB-41</strain>
    </source>
</reference>
<name>A0A0N0GM09_9NEIS</name>
<dbReference type="AlphaFoldDB" id="A0A0N0GM09"/>
<proteinExistence type="predicted"/>
<accession>A0A0N0GM09</accession>